<keyword evidence="2" id="KW-0238">DNA-binding</keyword>
<accession>A0A285QC98</accession>
<dbReference type="InterPro" id="IPR009057">
    <property type="entry name" value="Homeodomain-like_sf"/>
</dbReference>
<dbReference type="Proteomes" id="UP000219494">
    <property type="component" value="Unassembled WGS sequence"/>
</dbReference>
<dbReference type="InterPro" id="IPR018060">
    <property type="entry name" value="HTH_AraC"/>
</dbReference>
<proteinExistence type="predicted"/>
<dbReference type="GO" id="GO:0043565">
    <property type="term" value="F:sequence-specific DNA binding"/>
    <property type="evidence" value="ECO:0007669"/>
    <property type="project" value="InterPro"/>
</dbReference>
<dbReference type="SMART" id="SM00342">
    <property type="entry name" value="HTH_ARAC"/>
    <property type="match status" value="1"/>
</dbReference>
<dbReference type="PROSITE" id="PS01124">
    <property type="entry name" value="HTH_ARAC_FAMILY_2"/>
    <property type="match status" value="1"/>
</dbReference>
<keyword evidence="3" id="KW-0804">Transcription</keyword>
<keyword evidence="6" id="KW-1185">Reference proteome</keyword>
<dbReference type="InterPro" id="IPR050204">
    <property type="entry name" value="AraC_XylS_family_regulators"/>
</dbReference>
<gene>
    <name evidence="5" type="ORF">SAMN06297144_0383</name>
</gene>
<organism evidence="5 6">
    <name type="scientific">Sphingomonas guangdongensis</name>
    <dbReference type="NCBI Taxonomy" id="1141890"/>
    <lineage>
        <taxon>Bacteria</taxon>
        <taxon>Pseudomonadati</taxon>
        <taxon>Pseudomonadota</taxon>
        <taxon>Alphaproteobacteria</taxon>
        <taxon>Sphingomonadales</taxon>
        <taxon>Sphingomonadaceae</taxon>
        <taxon>Sphingomonas</taxon>
    </lineage>
</organism>
<dbReference type="Gene3D" id="1.10.10.60">
    <property type="entry name" value="Homeodomain-like"/>
    <property type="match status" value="2"/>
</dbReference>
<dbReference type="OrthoDB" id="9802263at2"/>
<dbReference type="PROSITE" id="PS00041">
    <property type="entry name" value="HTH_ARAC_FAMILY_1"/>
    <property type="match status" value="1"/>
</dbReference>
<dbReference type="RefSeq" id="WP_097062320.1">
    <property type="nucleotide sequence ID" value="NZ_OBMI01000001.1"/>
</dbReference>
<dbReference type="PANTHER" id="PTHR46796:SF7">
    <property type="entry name" value="ARAC FAMILY TRANSCRIPTIONAL REGULATOR"/>
    <property type="match status" value="1"/>
</dbReference>
<sequence length="339" mass="37124">MASSLRHATFNRPHLFSERPELTDPLAQVVSLLQPDLSYAKFVEAAGCWRVRRVEDGRAFFFAGLEGTLRLEVPGQAMLLIEPGDFVLIPAAYDFTSSSIAIAPPTGLDSMPVEVRPNVFRLGDQVGDPDVRMLVGHCAFASPDAALLVSLLPSLIHARGEPRLTTLIQLAVEESRCERVGREVVLARLMEVLFIEALRSSGPHCPSGMLRGLGDERVAAAMRAIHERPAAAWDVPGLAKAAAMSRSAFFERFRRTVGMAPMEYLLHWRMVLAKRLLEEGKLSVAEIALQVGYSSASTFSVAFSRHVGVSPTIYVRQSLFGDRTASDPLLDREPISVFG</sequence>
<reference evidence="5 6" key="1">
    <citation type="submission" date="2017-07" db="EMBL/GenBank/DDBJ databases">
        <authorList>
            <person name="Sun Z.S."/>
            <person name="Albrecht U."/>
            <person name="Echele G."/>
            <person name="Lee C.C."/>
        </authorList>
    </citation>
    <scope>NUCLEOTIDE SEQUENCE [LARGE SCALE GENOMIC DNA]</scope>
    <source>
        <strain evidence="5 6">CGMCC 1.12672</strain>
    </source>
</reference>
<dbReference type="PANTHER" id="PTHR46796">
    <property type="entry name" value="HTH-TYPE TRANSCRIPTIONAL ACTIVATOR RHAS-RELATED"/>
    <property type="match status" value="1"/>
</dbReference>
<evidence type="ECO:0000256" key="3">
    <source>
        <dbReference type="ARBA" id="ARBA00023163"/>
    </source>
</evidence>
<dbReference type="Pfam" id="PF12852">
    <property type="entry name" value="Cupin_6"/>
    <property type="match status" value="1"/>
</dbReference>
<dbReference type="EMBL" id="OBMI01000001">
    <property type="protein sequence ID" value="SOB79114.1"/>
    <property type="molecule type" value="Genomic_DNA"/>
</dbReference>
<protein>
    <submittedName>
        <fullName evidence="5">Transcriptional regulator, AraC family</fullName>
    </submittedName>
</protein>
<dbReference type="GO" id="GO:0003700">
    <property type="term" value="F:DNA-binding transcription factor activity"/>
    <property type="evidence" value="ECO:0007669"/>
    <property type="project" value="InterPro"/>
</dbReference>
<evidence type="ECO:0000313" key="5">
    <source>
        <dbReference type="EMBL" id="SOB79114.1"/>
    </source>
</evidence>
<evidence type="ECO:0000256" key="1">
    <source>
        <dbReference type="ARBA" id="ARBA00023015"/>
    </source>
</evidence>
<evidence type="ECO:0000256" key="2">
    <source>
        <dbReference type="ARBA" id="ARBA00023125"/>
    </source>
</evidence>
<dbReference type="PRINTS" id="PR00032">
    <property type="entry name" value="HTHARAC"/>
</dbReference>
<feature type="domain" description="HTH araC/xylS-type" evidence="4">
    <location>
        <begin position="216"/>
        <end position="317"/>
    </location>
</feature>
<name>A0A285QC98_9SPHN</name>
<dbReference type="InterPro" id="IPR020449">
    <property type="entry name" value="Tscrpt_reg_AraC-type_HTH"/>
</dbReference>
<dbReference type="SUPFAM" id="SSF46689">
    <property type="entry name" value="Homeodomain-like"/>
    <property type="match status" value="2"/>
</dbReference>
<evidence type="ECO:0000313" key="6">
    <source>
        <dbReference type="Proteomes" id="UP000219494"/>
    </source>
</evidence>
<dbReference type="InterPro" id="IPR032783">
    <property type="entry name" value="AraC_lig"/>
</dbReference>
<dbReference type="InterPro" id="IPR018062">
    <property type="entry name" value="HTH_AraC-typ_CS"/>
</dbReference>
<evidence type="ECO:0000259" key="4">
    <source>
        <dbReference type="PROSITE" id="PS01124"/>
    </source>
</evidence>
<keyword evidence="1" id="KW-0805">Transcription regulation</keyword>
<dbReference type="Pfam" id="PF12833">
    <property type="entry name" value="HTH_18"/>
    <property type="match status" value="1"/>
</dbReference>
<dbReference type="AlphaFoldDB" id="A0A285QC98"/>